<dbReference type="EMBL" id="BOMN01000130">
    <property type="protein sequence ID" value="GIE25891.1"/>
    <property type="molecule type" value="Genomic_DNA"/>
</dbReference>
<evidence type="ECO:0000313" key="2">
    <source>
        <dbReference type="EMBL" id="GIE25891.1"/>
    </source>
</evidence>
<sequence>MEQLQLSYIRAIAAAAGCVVTQPEIDDGIDIELRQRHSAHVNFTDNTARLEIQLKSTASQANISEKEISTKMRRDRFDYYAAPAPLSVHKIVVIMKQPVDPAHWTYVRKKGLTLHHACYWVNLSGETSSASGYVAVNAPLTQVFDDIALCAMMERIGKGEAP</sequence>
<dbReference type="Proteomes" id="UP000603200">
    <property type="component" value="Unassembled WGS sequence"/>
</dbReference>
<dbReference type="Pfam" id="PF14280">
    <property type="entry name" value="DUF4365"/>
    <property type="match status" value="1"/>
</dbReference>
<feature type="domain" description="DUF4365" evidence="1">
    <location>
        <begin position="6"/>
        <end position="155"/>
    </location>
</feature>
<accession>A0ABQ4A4V8</accession>
<evidence type="ECO:0000259" key="1">
    <source>
        <dbReference type="Pfam" id="PF14280"/>
    </source>
</evidence>
<evidence type="ECO:0000313" key="3">
    <source>
        <dbReference type="Proteomes" id="UP000603200"/>
    </source>
</evidence>
<organism evidence="2 3">
    <name type="scientific">Winogradskya humida</name>
    <dbReference type="NCBI Taxonomy" id="113566"/>
    <lineage>
        <taxon>Bacteria</taxon>
        <taxon>Bacillati</taxon>
        <taxon>Actinomycetota</taxon>
        <taxon>Actinomycetes</taxon>
        <taxon>Micromonosporales</taxon>
        <taxon>Micromonosporaceae</taxon>
        <taxon>Winogradskya</taxon>
    </lineage>
</organism>
<keyword evidence="3" id="KW-1185">Reference proteome</keyword>
<gene>
    <name evidence="2" type="ORF">Ahu01nite_089930</name>
</gene>
<reference evidence="2 3" key="1">
    <citation type="submission" date="2021-01" db="EMBL/GenBank/DDBJ databases">
        <title>Whole genome shotgun sequence of Actinoplanes humidus NBRC 14915.</title>
        <authorList>
            <person name="Komaki H."/>
            <person name="Tamura T."/>
        </authorList>
    </citation>
    <scope>NUCLEOTIDE SEQUENCE [LARGE SCALE GENOMIC DNA]</scope>
    <source>
        <strain evidence="2 3">NBRC 14915</strain>
    </source>
</reference>
<dbReference type="InterPro" id="IPR025375">
    <property type="entry name" value="DUF4365"/>
</dbReference>
<protein>
    <recommendedName>
        <fullName evidence="1">DUF4365 domain-containing protein</fullName>
    </recommendedName>
</protein>
<dbReference type="RefSeq" id="WP_203842819.1">
    <property type="nucleotide sequence ID" value="NZ_BAAATV010000028.1"/>
</dbReference>
<proteinExistence type="predicted"/>
<comment type="caution">
    <text evidence="2">The sequence shown here is derived from an EMBL/GenBank/DDBJ whole genome shotgun (WGS) entry which is preliminary data.</text>
</comment>
<name>A0ABQ4A4V8_9ACTN</name>